<evidence type="ECO:0000313" key="5">
    <source>
        <dbReference type="Proteomes" id="UP000696485"/>
    </source>
</evidence>
<protein>
    <submittedName>
        <fullName evidence="4">Uncharacterized protein</fullName>
    </submittedName>
</protein>
<gene>
    <name evidence="4" type="ORF">BG006_007788</name>
</gene>
<name>A0A9P5SL24_9FUNG</name>
<reference evidence="4" key="1">
    <citation type="journal article" date="2020" name="Fungal Divers.">
        <title>Resolving the Mortierellaceae phylogeny through synthesis of multi-gene phylogenetics and phylogenomics.</title>
        <authorList>
            <person name="Vandepol N."/>
            <person name="Liber J."/>
            <person name="Desiro A."/>
            <person name="Na H."/>
            <person name="Kennedy M."/>
            <person name="Barry K."/>
            <person name="Grigoriev I.V."/>
            <person name="Miller A.N."/>
            <person name="O'Donnell K."/>
            <person name="Stajich J.E."/>
            <person name="Bonito G."/>
        </authorList>
    </citation>
    <scope>NUCLEOTIDE SEQUENCE</scope>
    <source>
        <strain evidence="4">NVP1</strain>
    </source>
</reference>
<dbReference type="AlphaFoldDB" id="A0A9P5SL24"/>
<dbReference type="GO" id="GO:0005737">
    <property type="term" value="C:cytoplasm"/>
    <property type="evidence" value="ECO:0007669"/>
    <property type="project" value="TreeGrafter"/>
</dbReference>
<dbReference type="EMBL" id="JAAAUY010000501">
    <property type="protein sequence ID" value="KAF9329145.1"/>
    <property type="molecule type" value="Genomic_DNA"/>
</dbReference>
<accession>A0A9P5SL24</accession>
<keyword evidence="1" id="KW-0143">Chaperone</keyword>
<organism evidence="4 5">
    <name type="scientific">Podila minutissima</name>
    <dbReference type="NCBI Taxonomy" id="64525"/>
    <lineage>
        <taxon>Eukaryota</taxon>
        <taxon>Fungi</taxon>
        <taxon>Fungi incertae sedis</taxon>
        <taxon>Mucoromycota</taxon>
        <taxon>Mortierellomycotina</taxon>
        <taxon>Mortierellomycetes</taxon>
        <taxon>Mortierellales</taxon>
        <taxon>Mortierellaceae</taxon>
        <taxon>Podila</taxon>
    </lineage>
</organism>
<dbReference type="Proteomes" id="UP000696485">
    <property type="component" value="Unassembled WGS sequence"/>
</dbReference>
<evidence type="ECO:0000256" key="2">
    <source>
        <dbReference type="ARBA" id="ARBA00043974"/>
    </source>
</evidence>
<feature type="compositionally biased region" description="Low complexity" evidence="3">
    <location>
        <begin position="131"/>
        <end position="162"/>
    </location>
</feature>
<comment type="similarity">
    <text evidence="2">Belongs to the POMP/UMP1 family.</text>
</comment>
<comment type="caution">
    <text evidence="4">The sequence shown here is derived from an EMBL/GenBank/DDBJ whole genome shotgun (WGS) entry which is preliminary data.</text>
</comment>
<dbReference type="PANTHER" id="PTHR12828">
    <property type="entry name" value="PROTEASOME MATURATION PROTEIN UMP1"/>
    <property type="match status" value="1"/>
</dbReference>
<dbReference type="Pfam" id="PF05348">
    <property type="entry name" value="UMP1"/>
    <property type="match status" value="1"/>
</dbReference>
<dbReference type="GO" id="GO:0005634">
    <property type="term" value="C:nucleus"/>
    <property type="evidence" value="ECO:0007669"/>
    <property type="project" value="TreeGrafter"/>
</dbReference>
<evidence type="ECO:0000256" key="3">
    <source>
        <dbReference type="SAM" id="MobiDB-lite"/>
    </source>
</evidence>
<evidence type="ECO:0000256" key="1">
    <source>
        <dbReference type="ARBA" id="ARBA00023186"/>
    </source>
</evidence>
<dbReference type="InterPro" id="IPR008012">
    <property type="entry name" value="Ump1"/>
</dbReference>
<sequence>MGVSPLTIRLYFEQNADCCDPLDFFKVCEFVAAESRMASDQWFSAIARLEKAKRVEEAQKMRTKWDTSKDARSQHWIAKVEQEKRAKKMTTFRETLEDVVFEEKTVIAKSQAEEIKAHYNSVAERREQGKTSTVPSSQSSTTTATPEPEISSSSSLASQQIEPLTSGTRSLDGSPFMPDPDRAIFAVLKQAISWTRRGVDFLDLFFQYQEQDKSLYSIARDHIADISPESAFVKFLPLNIRLIAMDDTFPSKAIDDMWPEFRNICGRVLKPDGSYEDVRQALRKEDSGDPIVAYMLGIIYSYAHYFQFHNNIPSDINEREGFGSFTWTFIRGALTLAGIESRQFEIPVTAVDLRKNSSRDLLVEQKHQAHNADGVGLVGSAQIYLAEAAKISNAAAEKKLSDMFKLKRDMRDSWVAQMRFICREVSPPSRLTVFGSVSFEDETKFYAMDFSGVFRLHQINSMIVPLEKARFARGMKACMTSCLEFVLHLQAEMDRRKDVLELGYKEKSLRLAPSSKAASAGSASVLDTSNSYGLHDTMRFGMRQIASEVSAKHPLENRLAEWDNTQLELKMNMARNLHGMHAPIKMAMEQSLVTKARGVSMLPQSNLGLDILLGKDESIDFEDFLNVPAMSTDMVDIHTVMEHKLGLRV</sequence>
<dbReference type="GO" id="GO:0043248">
    <property type="term" value="P:proteasome assembly"/>
    <property type="evidence" value="ECO:0007669"/>
    <property type="project" value="InterPro"/>
</dbReference>
<keyword evidence="5" id="KW-1185">Reference proteome</keyword>
<proteinExistence type="inferred from homology"/>
<dbReference type="PANTHER" id="PTHR12828:SF3">
    <property type="entry name" value="PROTEASOME MATURATION PROTEIN"/>
    <property type="match status" value="1"/>
</dbReference>
<evidence type="ECO:0000313" key="4">
    <source>
        <dbReference type="EMBL" id="KAF9329145.1"/>
    </source>
</evidence>
<feature type="region of interest" description="Disordered" evidence="3">
    <location>
        <begin position="122"/>
        <end position="175"/>
    </location>
</feature>